<reference evidence="3 4" key="1">
    <citation type="journal article" date="2017" name="Genome Biol. Evol.">
        <title>Phytophthora megakarya and P. palmivora, closely related causal agents of cacao black pod rot, underwent increases in genome sizes and gene numbers by different mechanisms.</title>
        <authorList>
            <person name="Ali S.S."/>
            <person name="Shao J."/>
            <person name="Lary D.J."/>
            <person name="Kronmiller B."/>
            <person name="Shen D."/>
            <person name="Strem M.D."/>
            <person name="Amoako-Attah I."/>
            <person name="Akrofi A.Y."/>
            <person name="Begoude B.A."/>
            <person name="Ten Hoopen G.M."/>
            <person name="Coulibaly K."/>
            <person name="Kebe B.I."/>
            <person name="Melnick R.L."/>
            <person name="Guiltinan M.J."/>
            <person name="Tyler B.M."/>
            <person name="Meinhardt L.W."/>
            <person name="Bailey B.A."/>
        </authorList>
    </citation>
    <scope>NUCLEOTIDE SEQUENCE [LARGE SCALE GENOMIC DNA]</scope>
    <source>
        <strain evidence="4">sbr112.9</strain>
    </source>
</reference>
<dbReference type="EMBL" id="NCKW01006813">
    <property type="protein sequence ID" value="POM70742.1"/>
    <property type="molecule type" value="Genomic_DNA"/>
</dbReference>
<evidence type="ECO:0000313" key="3">
    <source>
        <dbReference type="EMBL" id="POM70742.1"/>
    </source>
</evidence>
<dbReference type="AlphaFoldDB" id="A0A2P4XYX1"/>
<feature type="compositionally biased region" description="Acidic residues" evidence="1">
    <location>
        <begin position="487"/>
        <end position="499"/>
    </location>
</feature>
<feature type="compositionally biased region" description="Low complexity" evidence="1">
    <location>
        <begin position="13"/>
        <end position="24"/>
    </location>
</feature>
<proteinExistence type="predicted"/>
<protein>
    <recommendedName>
        <fullName evidence="2">MULE transposase domain-containing protein</fullName>
    </recommendedName>
</protein>
<dbReference type="OrthoDB" id="90756at2759"/>
<evidence type="ECO:0000259" key="2">
    <source>
        <dbReference type="Pfam" id="PF10551"/>
    </source>
</evidence>
<feature type="region of interest" description="Disordered" evidence="1">
    <location>
        <begin position="13"/>
        <end position="58"/>
    </location>
</feature>
<gene>
    <name evidence="3" type="ORF">PHPALM_12776</name>
</gene>
<evidence type="ECO:0000313" key="4">
    <source>
        <dbReference type="Proteomes" id="UP000237271"/>
    </source>
</evidence>
<sequence>MIHDNLALPSLSSSSDYTGSDAPSETTLVLSDTPSSDVDVENGGRATETDNNIQDMGQPINVPGTNIIHFRGYTYAWYHWESTKHYRRSVYRRTKCKAKLFVSSGNAVVQGTHMSDCVPEIHRIPTGPTPVFVNWKQQMLLATDELGLRDVTLTPTEVWRTIRDQFYNDDNIIVQGATKKQVLGRLYRTRTKHFGRDVFGRIESEPLSDVKFSPGLKFFQFHFTYYEDEVLHRVIGWAHPQLMDRTKQRQCSVFIDATYRCVPVPFYQLVIVMIFDQISELYLPVWYGLTSGKTTQLYEHLLHYIFVASNKKLIPAHVVCDFELAMIKAVKNQFPESRIVGCLFHFKQAIRRKMLKLKISTDEVDLAMRPGCIDKLTVIRRCEISNRGIRDIIKFKPEWWNIYGLREDIVNRTNNPLERYNRTLNEAFLIAHPDVTQFIAVIERQSRENVRLLNDISNRRARAPVHANSQRAPGLDPDLEGCLSSEADCDDVFDSDGSSEDSIASVSPEY</sequence>
<name>A0A2P4XYX1_9STRA</name>
<feature type="domain" description="MULE transposase" evidence="2">
    <location>
        <begin position="253"/>
        <end position="348"/>
    </location>
</feature>
<accession>A0A2P4XYX1</accession>
<feature type="region of interest" description="Disordered" evidence="1">
    <location>
        <begin position="464"/>
        <end position="510"/>
    </location>
</feature>
<keyword evidence="4" id="KW-1185">Reference proteome</keyword>
<feature type="compositionally biased region" description="Polar residues" evidence="1">
    <location>
        <begin position="500"/>
        <end position="510"/>
    </location>
</feature>
<feature type="compositionally biased region" description="Polar residues" evidence="1">
    <location>
        <begin position="25"/>
        <end position="36"/>
    </location>
</feature>
<dbReference type="PANTHER" id="PTHR47160">
    <property type="entry name" value="PUTATIVE-RELATED"/>
    <property type="match status" value="1"/>
</dbReference>
<dbReference type="PANTHER" id="PTHR47160:SF5">
    <property type="entry name" value="MULE TRANSPOSASE DOMAIN-CONTAINING PROTEIN"/>
    <property type="match status" value="1"/>
</dbReference>
<evidence type="ECO:0000256" key="1">
    <source>
        <dbReference type="SAM" id="MobiDB-lite"/>
    </source>
</evidence>
<dbReference type="Proteomes" id="UP000237271">
    <property type="component" value="Unassembled WGS sequence"/>
</dbReference>
<organism evidence="3 4">
    <name type="scientific">Phytophthora palmivora</name>
    <dbReference type="NCBI Taxonomy" id="4796"/>
    <lineage>
        <taxon>Eukaryota</taxon>
        <taxon>Sar</taxon>
        <taxon>Stramenopiles</taxon>
        <taxon>Oomycota</taxon>
        <taxon>Peronosporomycetes</taxon>
        <taxon>Peronosporales</taxon>
        <taxon>Peronosporaceae</taxon>
        <taxon>Phytophthora</taxon>
    </lineage>
</organism>
<dbReference type="InterPro" id="IPR018289">
    <property type="entry name" value="MULE_transposase_dom"/>
</dbReference>
<comment type="caution">
    <text evidence="3">The sequence shown here is derived from an EMBL/GenBank/DDBJ whole genome shotgun (WGS) entry which is preliminary data.</text>
</comment>
<dbReference type="Pfam" id="PF10551">
    <property type="entry name" value="MULE"/>
    <property type="match status" value="1"/>
</dbReference>